<dbReference type="GO" id="GO:0016757">
    <property type="term" value="F:glycosyltransferase activity"/>
    <property type="evidence" value="ECO:0007669"/>
    <property type="project" value="UniProtKB-KW"/>
</dbReference>
<comment type="caution">
    <text evidence="2">The sequence shown here is derived from an EMBL/GenBank/DDBJ whole genome shotgun (WGS) entry which is preliminary data.</text>
</comment>
<keyword evidence="2" id="KW-0808">Transferase</keyword>
<protein>
    <submittedName>
        <fullName evidence="2">Glycosyltransferase</fullName>
        <ecNumber evidence="2">2.4.-.-</ecNumber>
    </submittedName>
</protein>
<name>A0ABV1ER01_9FIRM</name>
<dbReference type="Pfam" id="PF00534">
    <property type="entry name" value="Glycos_transf_1"/>
    <property type="match status" value="1"/>
</dbReference>
<dbReference type="SUPFAM" id="SSF53756">
    <property type="entry name" value="UDP-Glycosyltransferase/glycogen phosphorylase"/>
    <property type="match status" value="1"/>
</dbReference>
<accession>A0ABV1ER01</accession>
<keyword evidence="2" id="KW-0328">Glycosyltransferase</keyword>
<keyword evidence="3" id="KW-1185">Reference proteome</keyword>
<reference evidence="2 3" key="1">
    <citation type="submission" date="2024-03" db="EMBL/GenBank/DDBJ databases">
        <title>Human intestinal bacterial collection.</title>
        <authorList>
            <person name="Pauvert C."/>
            <person name="Hitch T.C.A."/>
            <person name="Clavel T."/>
        </authorList>
    </citation>
    <scope>NUCLEOTIDE SEQUENCE [LARGE SCALE GENOMIC DNA]</scope>
    <source>
        <strain evidence="2 3">CLA-AP-H34</strain>
    </source>
</reference>
<organism evidence="2 3">
    <name type="scientific">Flavonifractor hominis</name>
    <dbReference type="NCBI Taxonomy" id="3133178"/>
    <lineage>
        <taxon>Bacteria</taxon>
        <taxon>Bacillati</taxon>
        <taxon>Bacillota</taxon>
        <taxon>Clostridia</taxon>
        <taxon>Eubacteriales</taxon>
        <taxon>Oscillospiraceae</taxon>
        <taxon>Flavonifractor</taxon>
    </lineage>
</organism>
<dbReference type="Gene3D" id="3.40.50.2000">
    <property type="entry name" value="Glycogen Phosphorylase B"/>
    <property type="match status" value="1"/>
</dbReference>
<dbReference type="InterPro" id="IPR001296">
    <property type="entry name" value="Glyco_trans_1"/>
</dbReference>
<dbReference type="EMBL" id="JBBMFT010000001">
    <property type="protein sequence ID" value="MEQ2455693.1"/>
    <property type="molecule type" value="Genomic_DNA"/>
</dbReference>
<dbReference type="Proteomes" id="UP001440599">
    <property type="component" value="Unassembled WGS sequence"/>
</dbReference>
<gene>
    <name evidence="2" type="ORF">WMO45_04100</name>
</gene>
<evidence type="ECO:0000313" key="2">
    <source>
        <dbReference type="EMBL" id="MEQ2455693.1"/>
    </source>
</evidence>
<evidence type="ECO:0000313" key="3">
    <source>
        <dbReference type="Proteomes" id="UP001440599"/>
    </source>
</evidence>
<evidence type="ECO:0000259" key="1">
    <source>
        <dbReference type="Pfam" id="PF00534"/>
    </source>
</evidence>
<feature type="domain" description="Glycosyl transferase family 1" evidence="1">
    <location>
        <begin position="222"/>
        <end position="347"/>
    </location>
</feature>
<proteinExistence type="predicted"/>
<dbReference type="RefSeq" id="WP_349139279.1">
    <property type="nucleotide sequence ID" value="NZ_JBBMFT010000001.1"/>
</dbReference>
<sequence>MKVAILTMFAGLSSTYSLVNVVADQIKMLLEAQVELKILVSETCPDEERQGVFLDPRLEWVKVTNTRHGAPIVWHDYSAPTGTVHETFYEEAEWIAKDYVRYLQDVDACIMHDILYQGWHLVHNVAIRQAQKSLPKVKFLAFTHSMPVNRPQKMEWPFSARFTPMPNTRFVYPTYSGIDALARQYDVPQGSCAVVYNSLPLLEMLSQDVQQVACRIDLLNADILAVYPGRLTTGKRFEKVAALAGAIQRKTEQRTKVIFCDFPSADIPGQIYKRTIQTEGMKFGLEKEDLVFTSDLGYEQGFPRRGVFELFGLSNLFICPSYSESFGLTVLEAASRGNFLVLNEAVPALKELGDSLGAYFLRWDGRNFGYDTHEKYVPSEQAYYEEHGGIIVNLMREDHSLRAKTRVRTKYHGAWICRNQLMPLLVGTT</sequence>
<dbReference type="EC" id="2.4.-.-" evidence="2"/>